<protein>
    <recommendedName>
        <fullName evidence="4">VCBS repeat-containing protein</fullName>
    </recommendedName>
</protein>
<dbReference type="EMBL" id="CAXITT010000275">
    <property type="protein sequence ID" value="CAL1537787.1"/>
    <property type="molecule type" value="Genomic_DNA"/>
</dbReference>
<dbReference type="Proteomes" id="UP001497497">
    <property type="component" value="Unassembled WGS sequence"/>
</dbReference>
<reference evidence="2 3" key="1">
    <citation type="submission" date="2024-04" db="EMBL/GenBank/DDBJ databases">
        <authorList>
            <consortium name="Genoscope - CEA"/>
            <person name="William W."/>
        </authorList>
    </citation>
    <scope>NUCLEOTIDE SEQUENCE [LARGE SCALE GENOMIC DNA]</scope>
</reference>
<evidence type="ECO:0000256" key="1">
    <source>
        <dbReference type="SAM" id="SignalP"/>
    </source>
</evidence>
<keyword evidence="3" id="KW-1185">Reference proteome</keyword>
<evidence type="ECO:0008006" key="4">
    <source>
        <dbReference type="Google" id="ProtNLM"/>
    </source>
</evidence>
<evidence type="ECO:0000313" key="2">
    <source>
        <dbReference type="EMBL" id="CAL1537787.1"/>
    </source>
</evidence>
<dbReference type="Gene3D" id="2.130.10.130">
    <property type="entry name" value="Integrin alpha, N-terminal"/>
    <property type="match status" value="1"/>
</dbReference>
<dbReference type="InterPro" id="IPR028994">
    <property type="entry name" value="Integrin_alpha_N"/>
</dbReference>
<proteinExistence type="predicted"/>
<dbReference type="PANTHER" id="PTHR35836:SF1">
    <property type="entry name" value="VCBS REPEAT-CONTAINING PROTEIN"/>
    <property type="match status" value="1"/>
</dbReference>
<name>A0AAV2HYJ0_LYMST</name>
<organism evidence="2 3">
    <name type="scientific">Lymnaea stagnalis</name>
    <name type="common">Great pond snail</name>
    <name type="synonym">Helix stagnalis</name>
    <dbReference type="NCBI Taxonomy" id="6523"/>
    <lineage>
        <taxon>Eukaryota</taxon>
        <taxon>Metazoa</taxon>
        <taxon>Spiralia</taxon>
        <taxon>Lophotrochozoa</taxon>
        <taxon>Mollusca</taxon>
        <taxon>Gastropoda</taxon>
        <taxon>Heterobranchia</taxon>
        <taxon>Euthyneura</taxon>
        <taxon>Panpulmonata</taxon>
        <taxon>Hygrophila</taxon>
        <taxon>Lymnaeoidea</taxon>
        <taxon>Lymnaeidae</taxon>
        <taxon>Lymnaea</taxon>
    </lineage>
</organism>
<feature type="chain" id="PRO_5044021992" description="VCBS repeat-containing protein" evidence="1">
    <location>
        <begin position="20"/>
        <end position="411"/>
    </location>
</feature>
<accession>A0AAV2HYJ0</accession>
<dbReference type="SUPFAM" id="SSF69318">
    <property type="entry name" value="Integrin alpha N-terminal domain"/>
    <property type="match status" value="1"/>
</dbReference>
<gene>
    <name evidence="2" type="ORF">GSLYS_00011689001</name>
</gene>
<evidence type="ECO:0000313" key="3">
    <source>
        <dbReference type="Proteomes" id="UP001497497"/>
    </source>
</evidence>
<feature type="signal peptide" evidence="1">
    <location>
        <begin position="1"/>
        <end position="19"/>
    </location>
</feature>
<keyword evidence="1" id="KW-0732">Signal</keyword>
<dbReference type="AlphaFoldDB" id="A0AAV2HYJ0"/>
<comment type="caution">
    <text evidence="2">The sequence shown here is derived from an EMBL/GenBank/DDBJ whole genome shotgun (WGS) entry which is preliminary data.</text>
</comment>
<sequence>MMALMRLFPLVLLLACIHGAPLLLGKFSYPHAAFSALYPRAGNSGYDLLLTSFGALTSDVSTVADVGNLLGDVTKIKPVSFSHALKWPNEISGVPIRALNSRYVAIPDGFLVPTKTDGSIQLYNLDAPHPTLSTISSGSGSWFYHRVLWVDMNKDGTLDALTCRANKPVIGAARGELVWFTNPPGHSVATPWHENIIAAGPDIFFTVTTFKVGTRSYEAIVVAEFFNPKVSVYWTENARQDWSDKASVRSLVVDSTAGKPFDVLVADINGDHKLDILVTTNSDHNGTVVVYEVPTDFRSGHYTRHLLADGYAVHSLGLNKGGPGSPYLLPGTTSTGRKPSIFIAGDDSAVVSLLVPTSPTDPHSWVYTRNDFLTTGTSTVGGLSFADVDGDGHVELFAPSYDEGHVYVYRL</sequence>
<dbReference type="PANTHER" id="PTHR35836">
    <property type="entry name" value="VCBS REPEAT-CONTAINING PROTEIN"/>
    <property type="match status" value="1"/>
</dbReference>